<sequence length="345" mass="37633">MIKRFVLSGCLALSLVGCGEPQVSTSSETPPRPAKLLTVVTNEDGLTRQFPAQVEADDKALLSFRVSGVIESMPIKAGMDVAKGQVLAALDSQQYQLQLDKARAQYQLAQVQFNRAERLHNDKVISEQRFDEARSALSEAAAGLEQAQTNVNYTQLKAPYAGTVSLRMKERNEFAQAQAPVLHIQSKDIINVSFQLPERYFHYFAQHVDTLAPSVSFDTHPSRQFPAQFKEIDTEADPKTASYHVTVSLNRPDAINVLPGMAAKVHATIPTESQTQIPASALLDANGGKAVWRVSQQGTVKLTPVTLREGKVVSGLENGDVIVATGVSALKEGDRVKAWVKERGL</sequence>
<gene>
    <name evidence="5" type="ORF">N8M53_15695</name>
</gene>
<dbReference type="PANTHER" id="PTHR30469:SF20">
    <property type="entry name" value="EFFLUX RND TRANSPORTER PERIPLASMIC ADAPTOR SUBUNIT"/>
    <property type="match status" value="1"/>
</dbReference>
<evidence type="ECO:0000313" key="5">
    <source>
        <dbReference type="EMBL" id="WBA10248.1"/>
    </source>
</evidence>
<dbReference type="Gene3D" id="2.40.420.20">
    <property type="match status" value="1"/>
</dbReference>
<name>A0AA47LSI4_9GAMM</name>
<dbReference type="AlphaFoldDB" id="A0AA47LSI4"/>
<dbReference type="Proteomes" id="UP001164748">
    <property type="component" value="Plasmid unnamed"/>
</dbReference>
<evidence type="ECO:0000256" key="1">
    <source>
        <dbReference type="ARBA" id="ARBA00009477"/>
    </source>
</evidence>
<dbReference type="Pfam" id="PF25973">
    <property type="entry name" value="BSH_CzcB"/>
    <property type="match status" value="1"/>
</dbReference>
<dbReference type="Gene3D" id="2.40.50.100">
    <property type="match status" value="1"/>
</dbReference>
<keyword evidence="5" id="KW-0614">Plasmid</keyword>
<evidence type="ECO:0000256" key="2">
    <source>
        <dbReference type="SAM" id="Coils"/>
    </source>
</evidence>
<feature type="coiled-coil region" evidence="2">
    <location>
        <begin position="92"/>
        <end position="119"/>
    </location>
</feature>
<dbReference type="InterPro" id="IPR006143">
    <property type="entry name" value="RND_pump_MFP"/>
</dbReference>
<proteinExistence type="inferred from homology"/>
<dbReference type="SUPFAM" id="SSF111369">
    <property type="entry name" value="HlyD-like secretion proteins"/>
    <property type="match status" value="1"/>
</dbReference>
<comment type="similarity">
    <text evidence="1">Belongs to the membrane fusion protein (MFP) (TC 8.A.1) family.</text>
</comment>
<dbReference type="PANTHER" id="PTHR30469">
    <property type="entry name" value="MULTIDRUG RESISTANCE PROTEIN MDTA"/>
    <property type="match status" value="1"/>
</dbReference>
<dbReference type="PROSITE" id="PS51257">
    <property type="entry name" value="PROKAR_LIPOPROTEIN"/>
    <property type="match status" value="1"/>
</dbReference>
<geneLocation type="plasmid" evidence="5 6">
    <name>unnamed</name>
</geneLocation>
<evidence type="ECO:0000259" key="4">
    <source>
        <dbReference type="Pfam" id="PF25973"/>
    </source>
</evidence>
<dbReference type="RefSeq" id="WP_269580278.1">
    <property type="nucleotide sequence ID" value="NZ_CP114589.1"/>
</dbReference>
<feature type="domain" description="CzcB-like barrel-sandwich hybrid" evidence="4">
    <location>
        <begin position="64"/>
        <end position="169"/>
    </location>
</feature>
<dbReference type="Pfam" id="PF25893">
    <property type="entry name" value="HH_CzcB"/>
    <property type="match status" value="1"/>
</dbReference>
<dbReference type="InterPro" id="IPR058647">
    <property type="entry name" value="BSH_CzcB-like"/>
</dbReference>
<evidence type="ECO:0000259" key="3">
    <source>
        <dbReference type="Pfam" id="PF25893"/>
    </source>
</evidence>
<dbReference type="Gene3D" id="2.40.30.170">
    <property type="match status" value="1"/>
</dbReference>
<evidence type="ECO:0000313" key="6">
    <source>
        <dbReference type="Proteomes" id="UP001164748"/>
    </source>
</evidence>
<dbReference type="EMBL" id="CP114589">
    <property type="protein sequence ID" value="WBA10248.1"/>
    <property type="molecule type" value="Genomic_DNA"/>
</dbReference>
<feature type="domain" description="CzcB-like alpha-helical hairpin" evidence="3">
    <location>
        <begin position="98"/>
        <end position="149"/>
    </location>
</feature>
<organism evidence="5 6">
    <name type="scientific">Salinivibrio kushneri</name>
    <dbReference type="NCBI Taxonomy" id="1908198"/>
    <lineage>
        <taxon>Bacteria</taxon>
        <taxon>Pseudomonadati</taxon>
        <taxon>Pseudomonadota</taxon>
        <taxon>Gammaproteobacteria</taxon>
        <taxon>Vibrionales</taxon>
        <taxon>Vibrionaceae</taxon>
        <taxon>Salinivibrio</taxon>
    </lineage>
</organism>
<dbReference type="GO" id="GO:1990281">
    <property type="term" value="C:efflux pump complex"/>
    <property type="evidence" value="ECO:0007669"/>
    <property type="project" value="TreeGrafter"/>
</dbReference>
<dbReference type="GO" id="GO:0015562">
    <property type="term" value="F:efflux transmembrane transporter activity"/>
    <property type="evidence" value="ECO:0007669"/>
    <property type="project" value="TreeGrafter"/>
</dbReference>
<keyword evidence="2" id="KW-0175">Coiled coil</keyword>
<reference evidence="5" key="1">
    <citation type="submission" date="2022-09" db="EMBL/GenBank/DDBJ databases">
        <authorList>
            <person name="Li Z.-J."/>
        </authorList>
    </citation>
    <scope>NUCLEOTIDE SEQUENCE</scope>
    <source>
        <strain evidence="5">TGB11</strain>
        <plasmid evidence="5">unnamed</plasmid>
    </source>
</reference>
<dbReference type="Gene3D" id="1.10.287.470">
    <property type="entry name" value="Helix hairpin bin"/>
    <property type="match status" value="1"/>
</dbReference>
<accession>A0AA47LSI4</accession>
<dbReference type="NCBIfam" id="TIGR01730">
    <property type="entry name" value="RND_mfp"/>
    <property type="match status" value="1"/>
</dbReference>
<protein>
    <submittedName>
        <fullName evidence="5">Efflux RND transporter periplasmic adaptor subunit</fullName>
    </submittedName>
</protein>
<dbReference type="InterPro" id="IPR058648">
    <property type="entry name" value="HH_CzcB-like"/>
</dbReference>